<feature type="transmembrane region" description="Helical" evidence="2">
    <location>
        <begin position="24"/>
        <end position="50"/>
    </location>
</feature>
<keyword evidence="2" id="KW-0472">Membrane</keyword>
<feature type="compositionally biased region" description="Basic and acidic residues" evidence="1">
    <location>
        <begin position="231"/>
        <end position="241"/>
    </location>
</feature>
<feature type="transmembrane region" description="Helical" evidence="2">
    <location>
        <begin position="422"/>
        <end position="444"/>
    </location>
</feature>
<keyword evidence="2" id="KW-0812">Transmembrane</keyword>
<evidence type="ECO:0000313" key="3">
    <source>
        <dbReference type="EMBL" id="CAD9478963.1"/>
    </source>
</evidence>
<sequence length="455" mass="48208">MTGPEANPCIRACASLRKSLADRVFWIFVVLGWGTQWMVTDGLFQCFAIFDAELPGGLNLPQVSISLVGNSASAIPVIIWPILFYKHPPSERVYVGVAWAAAIAPAVIAFIAAVGWRVVVGNVAVIVESTVSAAILVGNFVYVAQLPMLAIYYIESCTAGVMLGSGLGSSFAGILGIIQESLQDSENASQNAFGPGPYMGVITVLAACSTVAWVYIWHEGIGRRPNPSKDNAAEDERDGKAEAACQGSTTTATPLIPVKAGGKTEHSKLIATPAGICDSYFVSVTLLGSIISIQTWGLTFLQFAAANASCTCDTADATNKRTFQLATALAFIAMPIGGLLSHLAPSYDLRVHTALVCLHILAFLFQTLAVAGAGVMTCSVAAQAIVILSNAMLRGVYQYLIALQYPMLARRYEGTPGNSERAVLLFGLITTWLIIVTTYISYALTETNVVSCPLH</sequence>
<evidence type="ECO:0000256" key="1">
    <source>
        <dbReference type="SAM" id="MobiDB-lite"/>
    </source>
</evidence>
<feature type="transmembrane region" description="Helical" evidence="2">
    <location>
        <begin position="62"/>
        <end position="85"/>
    </location>
</feature>
<feature type="transmembrane region" description="Helical" evidence="2">
    <location>
        <begin position="323"/>
        <end position="343"/>
    </location>
</feature>
<feature type="transmembrane region" description="Helical" evidence="2">
    <location>
        <begin position="161"/>
        <end position="178"/>
    </location>
</feature>
<organism evidence="3">
    <name type="scientific">Haptolina brevifila</name>
    <dbReference type="NCBI Taxonomy" id="156173"/>
    <lineage>
        <taxon>Eukaryota</taxon>
        <taxon>Haptista</taxon>
        <taxon>Haptophyta</taxon>
        <taxon>Prymnesiophyceae</taxon>
        <taxon>Prymnesiales</taxon>
        <taxon>Prymnesiaceae</taxon>
        <taxon>Haptolina</taxon>
    </lineage>
</organism>
<feature type="transmembrane region" description="Helical" evidence="2">
    <location>
        <begin position="381"/>
        <end position="401"/>
    </location>
</feature>
<feature type="transmembrane region" description="Helical" evidence="2">
    <location>
        <begin position="97"/>
        <end position="119"/>
    </location>
</feature>
<protein>
    <submittedName>
        <fullName evidence="3">Uncharacterized protein</fullName>
    </submittedName>
</protein>
<evidence type="ECO:0000256" key="2">
    <source>
        <dbReference type="SAM" id="Phobius"/>
    </source>
</evidence>
<name>A0A7S2H392_9EUKA</name>
<gene>
    <name evidence="3" type="ORF">CBRE1094_LOCUS24619</name>
</gene>
<dbReference type="EMBL" id="HBGU01045214">
    <property type="protein sequence ID" value="CAD9478963.1"/>
    <property type="molecule type" value="Transcribed_RNA"/>
</dbReference>
<feature type="transmembrane region" description="Helical" evidence="2">
    <location>
        <begin position="280"/>
        <end position="303"/>
    </location>
</feature>
<proteinExistence type="predicted"/>
<keyword evidence="2" id="KW-1133">Transmembrane helix</keyword>
<feature type="region of interest" description="Disordered" evidence="1">
    <location>
        <begin position="226"/>
        <end position="248"/>
    </location>
</feature>
<feature type="transmembrane region" description="Helical" evidence="2">
    <location>
        <begin position="355"/>
        <end position="375"/>
    </location>
</feature>
<dbReference type="AlphaFoldDB" id="A0A7S2H392"/>
<feature type="transmembrane region" description="Helical" evidence="2">
    <location>
        <begin position="198"/>
        <end position="217"/>
    </location>
</feature>
<accession>A0A7S2H392</accession>
<reference evidence="3" key="1">
    <citation type="submission" date="2021-01" db="EMBL/GenBank/DDBJ databases">
        <authorList>
            <person name="Corre E."/>
            <person name="Pelletier E."/>
            <person name="Niang G."/>
            <person name="Scheremetjew M."/>
            <person name="Finn R."/>
            <person name="Kale V."/>
            <person name="Holt S."/>
            <person name="Cochrane G."/>
            <person name="Meng A."/>
            <person name="Brown T."/>
            <person name="Cohen L."/>
        </authorList>
    </citation>
    <scope>NUCLEOTIDE SEQUENCE</scope>
    <source>
        <strain evidence="3">UTEX LB 985</strain>
    </source>
</reference>
<feature type="transmembrane region" description="Helical" evidence="2">
    <location>
        <begin position="131"/>
        <end position="154"/>
    </location>
</feature>